<evidence type="ECO:0000313" key="2">
    <source>
        <dbReference type="EMBL" id="QKJ18979.1"/>
    </source>
</evidence>
<organism evidence="2 3">
    <name type="scientific">Microbacterium hominis</name>
    <dbReference type="NCBI Taxonomy" id="162426"/>
    <lineage>
        <taxon>Bacteria</taxon>
        <taxon>Bacillati</taxon>
        <taxon>Actinomycetota</taxon>
        <taxon>Actinomycetes</taxon>
        <taxon>Micrococcales</taxon>
        <taxon>Microbacteriaceae</taxon>
        <taxon>Microbacterium</taxon>
    </lineage>
</organism>
<reference evidence="2 3" key="1">
    <citation type="submission" date="2020-05" db="EMBL/GenBank/DDBJ databases">
        <title>Strain PA2F3 complete genome.</title>
        <authorList>
            <person name="Kim Y.-S."/>
            <person name="Kim S.-J."/>
            <person name="Jung H.-k."/>
            <person name="Kim S.-E."/>
            <person name="Kim K.-H."/>
        </authorList>
    </citation>
    <scope>NUCLEOTIDE SEQUENCE [LARGE SCALE GENOMIC DNA]</scope>
    <source>
        <strain evidence="2 3">PA2F3</strain>
    </source>
</reference>
<gene>
    <name evidence="2" type="ORF">HQM25_06015</name>
</gene>
<dbReference type="EMBL" id="CP054038">
    <property type="protein sequence ID" value="QKJ18979.1"/>
    <property type="molecule type" value="Genomic_DNA"/>
</dbReference>
<sequence length="262" mass="26765">MSQTSAKVSIGVAAGIGPARIARLAPRIEAAGFHGLWVNDTPGHDALAALAAAGRATTGLTLATGVLPVDRRPAADIVDRVVELGLDTCLDRVVLGLGSGQLRTGAVDAVARATAELRVALPGARIVVGALGPRMRRRGAAASNGLLLSWLTPDLARAQADEAHAIAPAAHVALYVRTTMDAAARAHLHDEAARYAAFPAYAANFARLGIEVGETVIEAEEAGARIAAYRAAVDEVVLRIVTASDDADADDAFVAAAAAHAD</sequence>
<dbReference type="SUPFAM" id="SSF51679">
    <property type="entry name" value="Bacterial luciferase-like"/>
    <property type="match status" value="1"/>
</dbReference>
<evidence type="ECO:0000313" key="3">
    <source>
        <dbReference type="Proteomes" id="UP000502498"/>
    </source>
</evidence>
<dbReference type="Gene3D" id="3.20.20.30">
    <property type="entry name" value="Luciferase-like domain"/>
    <property type="match status" value="1"/>
</dbReference>
<proteinExistence type="predicted"/>
<dbReference type="RefSeq" id="WP_172989420.1">
    <property type="nucleotide sequence ID" value="NZ_CP054038.1"/>
</dbReference>
<dbReference type="AlphaFoldDB" id="A0A7D4Q7F6"/>
<dbReference type="Pfam" id="PF00296">
    <property type="entry name" value="Bac_luciferase"/>
    <property type="match status" value="1"/>
</dbReference>
<accession>A0A7D4Q7F6</accession>
<feature type="domain" description="Luciferase-like" evidence="1">
    <location>
        <begin position="13"/>
        <end position="100"/>
    </location>
</feature>
<dbReference type="Proteomes" id="UP000502498">
    <property type="component" value="Chromosome"/>
</dbReference>
<dbReference type="InterPro" id="IPR011251">
    <property type="entry name" value="Luciferase-like_dom"/>
</dbReference>
<protein>
    <submittedName>
        <fullName evidence="2">LLM class flavin-dependent oxidoreductase</fullName>
    </submittedName>
</protein>
<evidence type="ECO:0000259" key="1">
    <source>
        <dbReference type="Pfam" id="PF00296"/>
    </source>
</evidence>
<name>A0A7D4Q7F6_9MICO</name>
<dbReference type="GO" id="GO:0016705">
    <property type="term" value="F:oxidoreductase activity, acting on paired donors, with incorporation or reduction of molecular oxygen"/>
    <property type="evidence" value="ECO:0007669"/>
    <property type="project" value="InterPro"/>
</dbReference>
<dbReference type="InterPro" id="IPR036661">
    <property type="entry name" value="Luciferase-like_sf"/>
</dbReference>